<dbReference type="InterPro" id="IPR012338">
    <property type="entry name" value="Beta-lactam/transpept-like"/>
</dbReference>
<feature type="domain" description="Penicillin-binding protein transpeptidase" evidence="12">
    <location>
        <begin position="309"/>
        <end position="520"/>
    </location>
</feature>
<evidence type="ECO:0000313" key="16">
    <source>
        <dbReference type="Proteomes" id="UP001364156"/>
    </source>
</evidence>
<feature type="domain" description="Glycosyl transferase family 51" evidence="13">
    <location>
        <begin position="63"/>
        <end position="232"/>
    </location>
</feature>
<dbReference type="InterPro" id="IPR001460">
    <property type="entry name" value="PCN-bd_Tpept"/>
</dbReference>
<evidence type="ECO:0000256" key="3">
    <source>
        <dbReference type="ARBA" id="ARBA00007739"/>
    </source>
</evidence>
<dbReference type="InterPro" id="IPR036950">
    <property type="entry name" value="PBP_transglycosylase"/>
</dbReference>
<evidence type="ECO:0000259" key="14">
    <source>
        <dbReference type="Pfam" id="PF06832"/>
    </source>
</evidence>
<dbReference type="Pfam" id="PF00905">
    <property type="entry name" value="Transpeptidase"/>
    <property type="match status" value="1"/>
</dbReference>
<sequence length="687" mass="74712">MNKRLYRQSWLWLSLLAMSLLATGIIRGTVDHWIETTELPSILRDVSTEVRDRDGALLRVYTVEDGRWRMAVTPDAVDPTYVDMLIAYEDKRFYDHNGVDPVAILRSFGQALWHGKLVSGGSTLTMQVARLLENSGTGRLSGKLRQIRVALALERQLTKTQILQLYLEHAPFGGNLEGARAASYAWFAKDPKRLTPAEAALLVALPQAPEARRPDTSQDTSQKARERVLARAEEAGVISQSDMRTALTEPLPKIRRAFPSIAPHLADRAIRDDPILKRHDLTLLKSLQVSTEALAQRAVRDLPEGVSIAIVVADHTSGEILTSVGSADYSAAGARQGYVDMTQAYRSPGSTLKPLIYGMAFDRGLAHPQTLIADKPVSFGSYAPQNFDGVFRGELTVTDALRRSLNIPVVLLLDALGPAHFIEALRMSGVATKLPGDKPGLAIGLGGIGITPEGLTQLFAMIARHGGARPLHWRKDNSSEGSAKVLSRSAAWQVGDILSGLAPPRGFQSRRLAYKTGTSYGHRDAWAVGFDGLHVATVWIGRPDGTPVPGAFGGDLAAPVLFEVFQRIKPEQDDLPPPPPETLILSTAQLPKPLRRFVGRSGYFETTPNAPKLTFPPDGATLVLEDNILTVKLRDGVGPFTWLANGTPVKTGERRRETQINGLSDGYSKLSVVDANGQSASVTVWID</sequence>
<dbReference type="PANTHER" id="PTHR32282:SF15">
    <property type="entry name" value="PENICILLIN-BINDING PROTEIN 1C"/>
    <property type="match status" value="1"/>
</dbReference>
<dbReference type="RefSeq" id="WP_338549504.1">
    <property type="nucleotide sequence ID" value="NZ_CP146069.1"/>
</dbReference>
<evidence type="ECO:0000256" key="1">
    <source>
        <dbReference type="ARBA" id="ARBA00004752"/>
    </source>
</evidence>
<keyword evidence="4" id="KW-0121">Carboxypeptidase</keyword>
<dbReference type="Gene3D" id="3.40.710.10">
    <property type="entry name" value="DD-peptidase/beta-lactamase superfamily"/>
    <property type="match status" value="1"/>
</dbReference>
<reference evidence="15 16" key="1">
    <citation type="submission" date="2023-10" db="EMBL/GenBank/DDBJ databases">
        <title>Roseovarius strain S88 nov., isolated from a marine algae.</title>
        <authorList>
            <person name="Lee M.W."/>
            <person name="Lee J.K."/>
            <person name="Kim J.M."/>
            <person name="Choi D.G."/>
            <person name="Baek J.H."/>
            <person name="Bayburt H."/>
            <person name="Jung J.J."/>
            <person name="Han D.M."/>
            <person name="Jeon C.O."/>
        </authorList>
    </citation>
    <scope>NUCLEOTIDE SEQUENCE [LARGE SCALE GENOMIC DNA]</scope>
    <source>
        <strain evidence="15 16">S88</strain>
    </source>
</reference>
<dbReference type="InterPro" id="IPR011815">
    <property type="entry name" value="PBP_1c"/>
</dbReference>
<keyword evidence="16" id="KW-1185">Reference proteome</keyword>
<feature type="domain" description="Penicillin-binding C-terminal" evidence="14">
    <location>
        <begin position="605"/>
        <end position="684"/>
    </location>
</feature>
<accession>A0ABZ2HH96</accession>
<dbReference type="PANTHER" id="PTHR32282">
    <property type="entry name" value="BINDING PROTEIN TRANSPEPTIDASE, PUTATIVE-RELATED"/>
    <property type="match status" value="1"/>
</dbReference>
<dbReference type="InterPro" id="IPR001264">
    <property type="entry name" value="Glyco_trans_51"/>
</dbReference>
<keyword evidence="6" id="KW-0328">Glycosyltransferase</keyword>
<dbReference type="Pfam" id="PF06832">
    <property type="entry name" value="BiPBP_C"/>
    <property type="match status" value="1"/>
</dbReference>
<evidence type="ECO:0000259" key="12">
    <source>
        <dbReference type="Pfam" id="PF00905"/>
    </source>
</evidence>
<proteinExistence type="inferred from homology"/>
<keyword evidence="8" id="KW-0378">Hydrolase</keyword>
<comment type="similarity">
    <text evidence="3">In the N-terminal section; belongs to the glycosyltransferase 51 family.</text>
</comment>
<dbReference type="NCBIfam" id="TIGR02073">
    <property type="entry name" value="PBP_1c"/>
    <property type="match status" value="1"/>
</dbReference>
<dbReference type="InterPro" id="IPR050396">
    <property type="entry name" value="Glycosyltr_51/Transpeptidase"/>
</dbReference>
<organism evidence="15 16">
    <name type="scientific">Roseovarius phycicola</name>
    <dbReference type="NCBI Taxonomy" id="3080976"/>
    <lineage>
        <taxon>Bacteria</taxon>
        <taxon>Pseudomonadati</taxon>
        <taxon>Pseudomonadota</taxon>
        <taxon>Alphaproteobacteria</taxon>
        <taxon>Rhodobacterales</taxon>
        <taxon>Roseobacteraceae</taxon>
        <taxon>Roseovarius</taxon>
    </lineage>
</organism>
<evidence type="ECO:0000256" key="6">
    <source>
        <dbReference type="ARBA" id="ARBA00022676"/>
    </source>
</evidence>
<dbReference type="InterPro" id="IPR009647">
    <property type="entry name" value="PBP_C"/>
</dbReference>
<comment type="pathway">
    <text evidence="1">Cell wall biogenesis; peptidoglycan biosynthesis.</text>
</comment>
<dbReference type="Pfam" id="PF00912">
    <property type="entry name" value="Transgly"/>
    <property type="match status" value="1"/>
</dbReference>
<dbReference type="EC" id="2.4.99.28" evidence="10"/>
<evidence type="ECO:0000256" key="5">
    <source>
        <dbReference type="ARBA" id="ARBA00022670"/>
    </source>
</evidence>
<dbReference type="SUPFAM" id="SSF56601">
    <property type="entry name" value="beta-lactamase/transpeptidase-like"/>
    <property type="match status" value="1"/>
</dbReference>
<dbReference type="Proteomes" id="UP001364156">
    <property type="component" value="Chromosome"/>
</dbReference>
<evidence type="ECO:0000256" key="2">
    <source>
        <dbReference type="ARBA" id="ARBA00007090"/>
    </source>
</evidence>
<evidence type="ECO:0000256" key="9">
    <source>
        <dbReference type="ARBA" id="ARBA00023268"/>
    </source>
</evidence>
<evidence type="ECO:0000256" key="11">
    <source>
        <dbReference type="ARBA" id="ARBA00049902"/>
    </source>
</evidence>
<keyword evidence="7" id="KW-0808">Transferase</keyword>
<gene>
    <name evidence="15" type="primary">pbpC</name>
    <name evidence="15" type="ORF">RZ517_00245</name>
</gene>
<evidence type="ECO:0000256" key="8">
    <source>
        <dbReference type="ARBA" id="ARBA00022801"/>
    </source>
</evidence>
<dbReference type="EMBL" id="CP146069">
    <property type="protein sequence ID" value="WWR46657.1"/>
    <property type="molecule type" value="Genomic_DNA"/>
</dbReference>
<protein>
    <recommendedName>
        <fullName evidence="10">peptidoglycan glycosyltransferase</fullName>
        <ecNumber evidence="10">2.4.99.28</ecNumber>
    </recommendedName>
</protein>
<dbReference type="SUPFAM" id="SSF53955">
    <property type="entry name" value="Lysozyme-like"/>
    <property type="match status" value="1"/>
</dbReference>
<evidence type="ECO:0000313" key="15">
    <source>
        <dbReference type="EMBL" id="WWR46657.1"/>
    </source>
</evidence>
<evidence type="ECO:0000256" key="4">
    <source>
        <dbReference type="ARBA" id="ARBA00022645"/>
    </source>
</evidence>
<evidence type="ECO:0000256" key="10">
    <source>
        <dbReference type="ARBA" id="ARBA00044770"/>
    </source>
</evidence>
<comment type="catalytic activity">
    <reaction evidence="11">
        <text>[GlcNAc-(1-&gt;4)-Mur2Ac(oyl-L-Ala-gamma-D-Glu-L-Lys-D-Ala-D-Ala)](n)-di-trans,octa-cis-undecaprenyl diphosphate + beta-D-GlcNAc-(1-&gt;4)-Mur2Ac(oyl-L-Ala-gamma-D-Glu-L-Lys-D-Ala-D-Ala)-di-trans,octa-cis-undecaprenyl diphosphate = [GlcNAc-(1-&gt;4)-Mur2Ac(oyl-L-Ala-gamma-D-Glu-L-Lys-D-Ala-D-Ala)](n+1)-di-trans,octa-cis-undecaprenyl diphosphate + di-trans,octa-cis-undecaprenyl diphosphate + H(+)</text>
        <dbReference type="Rhea" id="RHEA:23708"/>
        <dbReference type="Rhea" id="RHEA-COMP:9602"/>
        <dbReference type="Rhea" id="RHEA-COMP:9603"/>
        <dbReference type="ChEBI" id="CHEBI:15378"/>
        <dbReference type="ChEBI" id="CHEBI:58405"/>
        <dbReference type="ChEBI" id="CHEBI:60033"/>
        <dbReference type="ChEBI" id="CHEBI:78435"/>
        <dbReference type="EC" id="2.4.99.28"/>
    </reaction>
</comment>
<dbReference type="Gene3D" id="1.10.3810.10">
    <property type="entry name" value="Biosynthetic peptidoglycan transglycosylase-like"/>
    <property type="match status" value="1"/>
</dbReference>
<evidence type="ECO:0000256" key="7">
    <source>
        <dbReference type="ARBA" id="ARBA00022679"/>
    </source>
</evidence>
<comment type="similarity">
    <text evidence="2">In the C-terminal section; belongs to the transpeptidase family.</text>
</comment>
<keyword evidence="9" id="KW-0511">Multifunctional enzyme</keyword>
<evidence type="ECO:0000259" key="13">
    <source>
        <dbReference type="Pfam" id="PF00912"/>
    </source>
</evidence>
<dbReference type="InterPro" id="IPR023346">
    <property type="entry name" value="Lysozyme-like_dom_sf"/>
</dbReference>
<name>A0ABZ2HH96_9RHOB</name>
<keyword evidence="5" id="KW-0645">Protease</keyword>